<dbReference type="PATRIC" id="fig|1415166.3.peg.3667"/>
<reference evidence="1 2" key="1">
    <citation type="journal article" date="2014" name="Appl. Environ. Microbiol.">
        <title>Insights into the Microbial Degradation of Rubber and Gutta-Percha by Analysis of the Complete Genome of Nocardia nova SH22a.</title>
        <authorList>
            <person name="Luo Q."/>
            <person name="Hiessl S."/>
            <person name="Poehlein A."/>
            <person name="Daniel R."/>
            <person name="Steinbuchel A."/>
        </authorList>
    </citation>
    <scope>NUCLEOTIDE SEQUENCE [LARGE SCALE GENOMIC DNA]</scope>
    <source>
        <strain evidence="1">SH22a</strain>
    </source>
</reference>
<keyword evidence="2" id="KW-1185">Reference proteome</keyword>
<dbReference type="AlphaFoldDB" id="W5TMC1"/>
<proteinExistence type="predicted"/>
<dbReference type="SUPFAM" id="SSF46689">
    <property type="entry name" value="Homeodomain-like"/>
    <property type="match status" value="1"/>
</dbReference>
<protein>
    <submittedName>
        <fullName evidence="1">Putative transcriptional regulator, TetR family</fullName>
    </submittedName>
</protein>
<dbReference type="KEGG" id="nno:NONO_c35740"/>
<dbReference type="eggNOG" id="ENOG50345ID">
    <property type="taxonomic scope" value="Bacteria"/>
</dbReference>
<dbReference type="EMBL" id="CP006850">
    <property type="protein sequence ID" value="AHH18361.1"/>
    <property type="molecule type" value="Genomic_DNA"/>
</dbReference>
<accession>W5TMC1</accession>
<evidence type="ECO:0000313" key="1">
    <source>
        <dbReference type="EMBL" id="AHH18361.1"/>
    </source>
</evidence>
<gene>
    <name evidence="1" type="ORF">NONO_c35740</name>
</gene>
<dbReference type="Proteomes" id="UP000019150">
    <property type="component" value="Chromosome"/>
</dbReference>
<name>W5TMC1_9NOCA</name>
<sequence length="226" mass="25584">MSSGSERPASPRLGRRPATTVSDILDAAERVGLDRLTRAAVARELGVSDATIRHHVQSIERLYTLASARAFGGLRLDAPEERSWQGYLRVLSERFIVLLEQFPGLEDYVLRGPYARPTLEMFEQIMDEIMRRDHRLDRKAAHILGSRLLTLTAALRPREQNRYPNSQYPRTEFHRSQTAWTIEAFILGADELIKAGVLPDAVPTPDATWTHLDAPREFAPTEVKES</sequence>
<dbReference type="InterPro" id="IPR009057">
    <property type="entry name" value="Homeodomain-like_sf"/>
</dbReference>
<dbReference type="HOGENOM" id="CLU_1293469_0_0_11"/>
<organism evidence="1 2">
    <name type="scientific">Nocardia nova SH22a</name>
    <dbReference type="NCBI Taxonomy" id="1415166"/>
    <lineage>
        <taxon>Bacteria</taxon>
        <taxon>Bacillati</taxon>
        <taxon>Actinomycetota</taxon>
        <taxon>Actinomycetes</taxon>
        <taxon>Mycobacteriales</taxon>
        <taxon>Nocardiaceae</taxon>
        <taxon>Nocardia</taxon>
    </lineage>
</organism>
<dbReference type="Gene3D" id="1.10.357.10">
    <property type="entry name" value="Tetracycline Repressor, domain 2"/>
    <property type="match status" value="1"/>
</dbReference>
<evidence type="ECO:0000313" key="2">
    <source>
        <dbReference type="Proteomes" id="UP000019150"/>
    </source>
</evidence>
<dbReference type="STRING" id="1415166.NONO_c35740"/>